<reference evidence="5 6" key="1">
    <citation type="submission" date="2018-12" db="EMBL/GenBank/DDBJ databases">
        <title>Draft genome sequence of Embleya hyalina NBRC 13850T.</title>
        <authorList>
            <person name="Komaki H."/>
            <person name="Hosoyama A."/>
            <person name="Kimura A."/>
            <person name="Ichikawa N."/>
            <person name="Tamura T."/>
        </authorList>
    </citation>
    <scope>NUCLEOTIDE SEQUENCE [LARGE SCALE GENOMIC DNA]</scope>
    <source>
        <strain evidence="5 6">NBRC 13850</strain>
    </source>
</reference>
<dbReference type="InterPro" id="IPR041673">
    <property type="entry name" value="TetR_C_23"/>
</dbReference>
<dbReference type="OrthoDB" id="116659at2"/>
<dbReference type="AlphaFoldDB" id="A0A401YVC8"/>
<dbReference type="SUPFAM" id="SSF48498">
    <property type="entry name" value="Tetracyclin repressor-like, C-terminal domain"/>
    <property type="match status" value="1"/>
</dbReference>
<dbReference type="Pfam" id="PF17931">
    <property type="entry name" value="TetR_C_23"/>
    <property type="match status" value="1"/>
</dbReference>
<dbReference type="PROSITE" id="PS50977">
    <property type="entry name" value="HTH_TETR_2"/>
    <property type="match status" value="1"/>
</dbReference>
<feature type="DNA-binding region" description="H-T-H motif" evidence="2">
    <location>
        <begin position="52"/>
        <end position="71"/>
    </location>
</feature>
<comment type="caution">
    <text evidence="5">The sequence shown here is derived from an EMBL/GenBank/DDBJ whole genome shotgun (WGS) entry which is preliminary data.</text>
</comment>
<dbReference type="GO" id="GO:0003700">
    <property type="term" value="F:DNA-binding transcription factor activity"/>
    <property type="evidence" value="ECO:0007669"/>
    <property type="project" value="TreeGrafter"/>
</dbReference>
<dbReference type="InterPro" id="IPR009057">
    <property type="entry name" value="Homeodomain-like_sf"/>
</dbReference>
<dbReference type="EMBL" id="BIFH01000028">
    <property type="protein sequence ID" value="GCD98495.1"/>
    <property type="molecule type" value="Genomic_DNA"/>
</dbReference>
<accession>A0A401YVC8</accession>
<feature type="compositionally biased region" description="Basic and acidic residues" evidence="3">
    <location>
        <begin position="15"/>
        <end position="30"/>
    </location>
</feature>
<proteinExistence type="predicted"/>
<dbReference type="InterPro" id="IPR001647">
    <property type="entry name" value="HTH_TetR"/>
</dbReference>
<dbReference type="GO" id="GO:0000976">
    <property type="term" value="F:transcription cis-regulatory region binding"/>
    <property type="evidence" value="ECO:0007669"/>
    <property type="project" value="TreeGrafter"/>
</dbReference>
<dbReference type="Pfam" id="PF00440">
    <property type="entry name" value="TetR_N"/>
    <property type="match status" value="1"/>
</dbReference>
<dbReference type="InterPro" id="IPR050109">
    <property type="entry name" value="HTH-type_TetR-like_transc_reg"/>
</dbReference>
<dbReference type="Proteomes" id="UP000286931">
    <property type="component" value="Unassembled WGS sequence"/>
</dbReference>
<organism evidence="5 6">
    <name type="scientific">Embleya hyalina</name>
    <dbReference type="NCBI Taxonomy" id="516124"/>
    <lineage>
        <taxon>Bacteria</taxon>
        <taxon>Bacillati</taxon>
        <taxon>Actinomycetota</taxon>
        <taxon>Actinomycetes</taxon>
        <taxon>Kitasatosporales</taxon>
        <taxon>Streptomycetaceae</taxon>
        <taxon>Embleya</taxon>
    </lineage>
</organism>
<dbReference type="PROSITE" id="PS01081">
    <property type="entry name" value="HTH_TETR_1"/>
    <property type="match status" value="1"/>
</dbReference>
<keyword evidence="1 2" id="KW-0238">DNA-binding</keyword>
<name>A0A401YVC8_9ACTN</name>
<sequence>MEHVAGTDAANPTDGGDRPDPGGRPGKSEQTRSLILETALRLFRERGYDKTTMRAIAQESGVSVGNAYYYFGSKEHLIHGFYDRLTHEHITRCRQELRGVRDFGDRLQVVLSVWLEVAEPYHAFAVQFFRNAADPESPLSPFSAESYPIREQVTALFADVLRGSSLRIDDELAELLPELLWLHLMGIVLFWVYDRSPERAKSRAFVARTTPMVERVITLSRYKVFRPLVRDAERLIRDYIVPEGATPPDPPEQRG</sequence>
<evidence type="ECO:0000313" key="5">
    <source>
        <dbReference type="EMBL" id="GCD98495.1"/>
    </source>
</evidence>
<protein>
    <submittedName>
        <fullName evidence="5">TetR family transcriptional regulator</fullName>
    </submittedName>
</protein>
<dbReference type="SUPFAM" id="SSF46689">
    <property type="entry name" value="Homeodomain-like"/>
    <property type="match status" value="1"/>
</dbReference>
<dbReference type="InterPro" id="IPR036271">
    <property type="entry name" value="Tet_transcr_reg_TetR-rel_C_sf"/>
</dbReference>
<evidence type="ECO:0000256" key="1">
    <source>
        <dbReference type="ARBA" id="ARBA00023125"/>
    </source>
</evidence>
<evidence type="ECO:0000256" key="2">
    <source>
        <dbReference type="PROSITE-ProRule" id="PRU00335"/>
    </source>
</evidence>
<evidence type="ECO:0000313" key="6">
    <source>
        <dbReference type="Proteomes" id="UP000286931"/>
    </source>
</evidence>
<feature type="domain" description="HTH tetR-type" evidence="4">
    <location>
        <begin position="29"/>
        <end position="89"/>
    </location>
</feature>
<evidence type="ECO:0000256" key="3">
    <source>
        <dbReference type="SAM" id="MobiDB-lite"/>
    </source>
</evidence>
<dbReference type="PANTHER" id="PTHR30055:SF146">
    <property type="entry name" value="HTH-TYPE TRANSCRIPTIONAL DUAL REGULATOR CECR"/>
    <property type="match status" value="1"/>
</dbReference>
<dbReference type="RefSeq" id="WP_126640401.1">
    <property type="nucleotide sequence ID" value="NZ_BIFH01000028.1"/>
</dbReference>
<dbReference type="InterPro" id="IPR023772">
    <property type="entry name" value="DNA-bd_HTH_TetR-type_CS"/>
</dbReference>
<keyword evidence="6" id="KW-1185">Reference proteome</keyword>
<evidence type="ECO:0000259" key="4">
    <source>
        <dbReference type="PROSITE" id="PS50977"/>
    </source>
</evidence>
<dbReference type="PANTHER" id="PTHR30055">
    <property type="entry name" value="HTH-TYPE TRANSCRIPTIONAL REGULATOR RUTR"/>
    <property type="match status" value="1"/>
</dbReference>
<feature type="region of interest" description="Disordered" evidence="3">
    <location>
        <begin position="1"/>
        <end position="31"/>
    </location>
</feature>
<dbReference type="Gene3D" id="1.10.357.10">
    <property type="entry name" value="Tetracycline Repressor, domain 2"/>
    <property type="match status" value="1"/>
</dbReference>
<gene>
    <name evidence="5" type="ORF">EHYA_06202</name>
</gene>
<dbReference type="PRINTS" id="PR00455">
    <property type="entry name" value="HTHTETR"/>
</dbReference>